<dbReference type="EMBL" id="AJ582650">
    <property type="protein sequence ID" value="CAE46811.1"/>
    <property type="molecule type" value="Genomic_RNA"/>
</dbReference>
<proteinExistence type="predicted"/>
<gene>
    <name evidence="1" type="primary">CP</name>
</gene>
<dbReference type="GO" id="GO:0019028">
    <property type="term" value="C:viral capsid"/>
    <property type="evidence" value="ECO:0007669"/>
    <property type="project" value="UniProtKB-KW"/>
</dbReference>
<keyword evidence="1" id="KW-0167">Capsid protein</keyword>
<feature type="non-terminal residue" evidence="1">
    <location>
        <position position="160"/>
    </location>
</feature>
<organism evidence="1">
    <name type="scientific">Cucumber mosaic virus</name>
    <name type="common">cucumber mosaic cucumovirus</name>
    <dbReference type="NCBI Taxonomy" id="12305"/>
    <lineage>
        <taxon>Viruses</taxon>
        <taxon>Riboviria</taxon>
        <taxon>Orthornavirae</taxon>
        <taxon>Kitrinoviricota</taxon>
        <taxon>Alsuviricetes</taxon>
        <taxon>Martellivirales</taxon>
        <taxon>Bromoviridae</taxon>
        <taxon>Cucumovirus</taxon>
        <taxon>Cucumovirus CMV</taxon>
    </lineage>
</organism>
<accession>Q70G34</accession>
<reference evidence="1" key="1">
    <citation type="submission" date="2003-09" db="EMBL/GenBank/DDBJ databases">
        <title>Characterisation of CMV infecting tulips.</title>
        <authorList>
            <person name="Kumar B."/>
            <person name="Hallan V.K."/>
            <person name="Zaidi A.A."/>
        </authorList>
    </citation>
    <scope>NUCLEOTIDE SEQUENCE</scope>
    <source>
        <strain evidence="1">Indian</strain>
    </source>
</reference>
<evidence type="ECO:0000313" key="1">
    <source>
        <dbReference type="EMBL" id="CAE46811.1"/>
    </source>
</evidence>
<sequence length="160" mass="18230">YEKRSCSFGQGKDRKIRVLGSGLFFPARCPSRIWFSSPIPPQKKCPGGTLAPLFESLSRKDWILPEVLPVTLKVFFLLKYTLPKLPQQSSVEETEIIDPKPPSSLDLQITDQLTRLSLPSELGPFRRKYLLILSIFLITQQGRRKKGIISGGDVREYKIR</sequence>
<protein>
    <submittedName>
        <fullName evidence="1">Coat protein</fullName>
    </submittedName>
</protein>
<feature type="non-terminal residue" evidence="1">
    <location>
        <position position="1"/>
    </location>
</feature>
<keyword evidence="1" id="KW-0946">Virion</keyword>
<name>Q70G34_9BROM</name>